<dbReference type="Proteomes" id="UP000244821">
    <property type="component" value="Segment"/>
</dbReference>
<evidence type="ECO:0000313" key="2">
    <source>
        <dbReference type="Proteomes" id="UP000244821"/>
    </source>
</evidence>
<evidence type="ECO:0000313" key="1">
    <source>
        <dbReference type="EMBL" id="AVX47665.1"/>
    </source>
</evidence>
<dbReference type="EMBL" id="MH107770">
    <property type="protein sequence ID" value="AVX47665.1"/>
    <property type="molecule type" value="Genomic_DNA"/>
</dbReference>
<keyword evidence="2" id="KW-1185">Reference proteome</keyword>
<sequence>MLPWNYWNFLLRVGCGLAVGGSSYSGSNFGIVV</sequence>
<reference evidence="1 2" key="1">
    <citation type="journal article" date="2018" name="Viruses">
        <title>Characterizing Phage Genomes for Therapeutic Applications.</title>
        <authorList>
            <person name="Philipson C.W."/>
            <person name="Voegtly L.J."/>
            <person name="Lueder M.R."/>
            <person name="Long K.A."/>
            <person name="Rice G.K."/>
            <person name="Frey K.G."/>
            <person name="Biswas B."/>
            <person name="Cer R.Z."/>
            <person name="Hamilton T."/>
            <person name="Bishop-Lilly K.A."/>
        </authorList>
    </citation>
    <scope>NUCLEOTIDE SEQUENCE [LARGE SCALE GENOMIC DNA]</scope>
    <source>
        <strain evidence="2">130</strain>
    </source>
</reference>
<protein>
    <submittedName>
        <fullName evidence="1">Uncharacterized protein</fullName>
    </submittedName>
</protein>
<gene>
    <name evidence="1" type="ORF">C5022_000062</name>
</gene>
<organism evidence="1 2">
    <name type="scientific">Pseudomonas phage vB_PaeP_130_113</name>
    <dbReference type="NCBI Taxonomy" id="2161784"/>
    <lineage>
        <taxon>Viruses</taxon>
        <taxon>Duplodnaviria</taxon>
        <taxon>Heunggongvirae</taxon>
        <taxon>Uroviricota</taxon>
        <taxon>Caudoviricetes</taxon>
        <taxon>Autographivirales</taxon>
        <taxon>Autoscriptoviridae</taxon>
        <taxon>Krylovirinae</taxon>
        <taxon>Phikmvvirus</taxon>
        <taxon>Phikmvvirus pv130113</taxon>
    </lineage>
</organism>
<proteinExistence type="predicted"/>
<name>A0A2R4P9B9_9CAUD</name>
<accession>A0A2R4P9B9</accession>